<dbReference type="Proteomes" id="UP001443914">
    <property type="component" value="Unassembled WGS sequence"/>
</dbReference>
<sequence>MDRVITIEHVMERRHTIFYHQGRGPDTVPWATTLSSELAAVFSRFDRVELVGGGQVNDDEDCSICLRGSGDEGNYRSHVRLPCQHVFHGHCIATWLKKRGRVLCVA</sequence>
<name>A0AAW1I2M9_SAPOF</name>
<accession>A0AAW1I2M9</accession>
<dbReference type="InterPro" id="IPR013083">
    <property type="entry name" value="Znf_RING/FYVE/PHD"/>
</dbReference>
<evidence type="ECO:0000313" key="4">
    <source>
        <dbReference type="Proteomes" id="UP001443914"/>
    </source>
</evidence>
<dbReference type="Gene3D" id="3.30.40.10">
    <property type="entry name" value="Zinc/RING finger domain, C3HC4 (zinc finger)"/>
    <property type="match status" value="1"/>
</dbReference>
<dbReference type="PROSITE" id="PS50089">
    <property type="entry name" value="ZF_RING_2"/>
    <property type="match status" value="1"/>
</dbReference>
<reference evidence="3" key="1">
    <citation type="submission" date="2024-03" db="EMBL/GenBank/DDBJ databases">
        <title>WGS assembly of Saponaria officinalis var. Norfolk2.</title>
        <authorList>
            <person name="Jenkins J."/>
            <person name="Shu S."/>
            <person name="Grimwood J."/>
            <person name="Barry K."/>
            <person name="Goodstein D."/>
            <person name="Schmutz J."/>
            <person name="Leebens-Mack J."/>
            <person name="Osbourn A."/>
        </authorList>
    </citation>
    <scope>NUCLEOTIDE SEQUENCE [LARGE SCALE GENOMIC DNA]</scope>
    <source>
        <strain evidence="3">JIC</strain>
    </source>
</reference>
<evidence type="ECO:0000259" key="2">
    <source>
        <dbReference type="PROSITE" id="PS50089"/>
    </source>
</evidence>
<organism evidence="3 4">
    <name type="scientific">Saponaria officinalis</name>
    <name type="common">Common soapwort</name>
    <name type="synonym">Lychnis saponaria</name>
    <dbReference type="NCBI Taxonomy" id="3572"/>
    <lineage>
        <taxon>Eukaryota</taxon>
        <taxon>Viridiplantae</taxon>
        <taxon>Streptophyta</taxon>
        <taxon>Embryophyta</taxon>
        <taxon>Tracheophyta</taxon>
        <taxon>Spermatophyta</taxon>
        <taxon>Magnoliopsida</taxon>
        <taxon>eudicotyledons</taxon>
        <taxon>Gunneridae</taxon>
        <taxon>Pentapetalae</taxon>
        <taxon>Caryophyllales</taxon>
        <taxon>Caryophyllaceae</taxon>
        <taxon>Caryophylleae</taxon>
        <taxon>Saponaria</taxon>
    </lineage>
</organism>
<comment type="caution">
    <text evidence="3">The sequence shown here is derived from an EMBL/GenBank/DDBJ whole genome shotgun (WGS) entry which is preliminary data.</text>
</comment>
<keyword evidence="4" id="KW-1185">Reference proteome</keyword>
<dbReference type="SUPFAM" id="SSF57850">
    <property type="entry name" value="RING/U-box"/>
    <property type="match status" value="1"/>
</dbReference>
<gene>
    <name evidence="3" type="ORF">RND81_10G161100</name>
</gene>
<dbReference type="GO" id="GO:0008270">
    <property type="term" value="F:zinc ion binding"/>
    <property type="evidence" value="ECO:0007669"/>
    <property type="project" value="UniProtKB-KW"/>
</dbReference>
<feature type="domain" description="RING-type" evidence="2">
    <location>
        <begin position="62"/>
        <end position="104"/>
    </location>
</feature>
<keyword evidence="1" id="KW-0863">Zinc-finger</keyword>
<dbReference type="AlphaFoldDB" id="A0AAW1I2M9"/>
<evidence type="ECO:0000256" key="1">
    <source>
        <dbReference type="PROSITE-ProRule" id="PRU00175"/>
    </source>
</evidence>
<protein>
    <recommendedName>
        <fullName evidence="2">RING-type domain-containing protein</fullName>
    </recommendedName>
</protein>
<dbReference type="EMBL" id="JBDFQZ010000010">
    <property type="protein sequence ID" value="KAK9683731.1"/>
    <property type="molecule type" value="Genomic_DNA"/>
</dbReference>
<dbReference type="Pfam" id="PF13639">
    <property type="entry name" value="zf-RING_2"/>
    <property type="match status" value="1"/>
</dbReference>
<evidence type="ECO:0000313" key="3">
    <source>
        <dbReference type="EMBL" id="KAK9683731.1"/>
    </source>
</evidence>
<keyword evidence="1" id="KW-0862">Zinc</keyword>
<dbReference type="InterPro" id="IPR001841">
    <property type="entry name" value="Znf_RING"/>
</dbReference>
<keyword evidence="1" id="KW-0479">Metal-binding</keyword>
<proteinExistence type="predicted"/>